<proteinExistence type="predicted"/>
<evidence type="ECO:0008006" key="2">
    <source>
        <dbReference type="Google" id="ProtNLM"/>
    </source>
</evidence>
<evidence type="ECO:0000313" key="1">
    <source>
        <dbReference type="EMBL" id="NGF41436.1"/>
    </source>
</evidence>
<reference evidence="1" key="1">
    <citation type="submission" date="2020-02" db="EMBL/GenBank/DDBJ databases">
        <title>WGS of Carbapenem-Resistant Enterobacteriaceae.</title>
        <authorList>
            <person name="Tokajian S."/>
            <person name="El Chaar M."/>
            <person name="El Khoury M."/>
        </authorList>
    </citation>
    <scope>NUCLEOTIDE SEQUENCE</scope>
    <source>
        <strain evidence="1">EHM_71</strain>
    </source>
</reference>
<accession>A0A6G4MJV6</accession>
<dbReference type="AlphaFoldDB" id="A0A6G4MJV6"/>
<name>A0A6G4MJV6_9ENTR</name>
<gene>
    <name evidence="1" type="ORF">G5635_03285</name>
</gene>
<dbReference type="PROSITE" id="PS51257">
    <property type="entry name" value="PROKAR_LIPOPROTEIN"/>
    <property type="match status" value="1"/>
</dbReference>
<organism evidence="1">
    <name type="scientific">Enterobacter hormaechei</name>
    <dbReference type="NCBI Taxonomy" id="158836"/>
    <lineage>
        <taxon>Bacteria</taxon>
        <taxon>Pseudomonadati</taxon>
        <taxon>Pseudomonadota</taxon>
        <taxon>Gammaproteobacteria</taxon>
        <taxon>Enterobacterales</taxon>
        <taxon>Enterobacteriaceae</taxon>
        <taxon>Enterobacter</taxon>
        <taxon>Enterobacter cloacae complex</taxon>
    </lineage>
</organism>
<comment type="caution">
    <text evidence="1">The sequence shown here is derived from an EMBL/GenBank/DDBJ whole genome shotgun (WGS) entry which is preliminary data.</text>
</comment>
<sequence length="196" mass="20263">MNKFIFCAIAAPLLSGCAMQPVPSQYRNATITLIGHSKAEAMTDLGIPTRTMPINGSQTMYQWDSNQGTTSVGSFSTDTNAVAVSGSSYQGYGNGFSGGAVGTSDTTGNYGSATATHICALSLSIDNKTDKVLSGTFNGTVDEACMNHFSNVITLDPNAVNANKAAIMHNQHVKEAKAVVGVLAIVGAGIAAYNTR</sequence>
<protein>
    <recommendedName>
        <fullName evidence="2">Lipoprotein</fullName>
    </recommendedName>
</protein>
<dbReference type="RefSeq" id="WP_128755764.1">
    <property type="nucleotide sequence ID" value="NZ_CAIZVH010000001.1"/>
</dbReference>
<dbReference type="EMBL" id="JAAJRM010000001">
    <property type="protein sequence ID" value="NGF41436.1"/>
    <property type="molecule type" value="Genomic_DNA"/>
</dbReference>